<dbReference type="InterPro" id="IPR010255">
    <property type="entry name" value="Haem_peroxidase_sf"/>
</dbReference>
<protein>
    <submittedName>
        <fullName evidence="5">Heme peroxidase</fullName>
    </submittedName>
</protein>
<dbReference type="EMBL" id="KZ678455">
    <property type="protein sequence ID" value="PSR83722.1"/>
    <property type="molecule type" value="Genomic_DNA"/>
</dbReference>
<dbReference type="OrthoDB" id="823504at2759"/>
<evidence type="ECO:0000256" key="3">
    <source>
        <dbReference type="ARBA" id="ARBA00023002"/>
    </source>
</evidence>
<accession>A0A2T3A6D6</accession>
<organism evidence="5 6">
    <name type="scientific">Coniella lustricola</name>
    <dbReference type="NCBI Taxonomy" id="2025994"/>
    <lineage>
        <taxon>Eukaryota</taxon>
        <taxon>Fungi</taxon>
        <taxon>Dikarya</taxon>
        <taxon>Ascomycota</taxon>
        <taxon>Pezizomycotina</taxon>
        <taxon>Sordariomycetes</taxon>
        <taxon>Sordariomycetidae</taxon>
        <taxon>Diaporthales</taxon>
        <taxon>Schizoparmaceae</taxon>
        <taxon>Coniella</taxon>
    </lineage>
</organism>
<keyword evidence="3" id="KW-0560">Oxidoreductase</keyword>
<evidence type="ECO:0000313" key="6">
    <source>
        <dbReference type="Proteomes" id="UP000241462"/>
    </source>
</evidence>
<dbReference type="SUPFAM" id="SSF48113">
    <property type="entry name" value="Heme-dependent peroxidases"/>
    <property type="match status" value="1"/>
</dbReference>
<dbReference type="SUPFAM" id="SSF48264">
    <property type="entry name" value="Cytochrome P450"/>
    <property type="match status" value="1"/>
</dbReference>
<dbReference type="PANTHER" id="PTHR11903:SF37">
    <property type="entry name" value="PSI-PRODUCING OXYGENASE A"/>
    <property type="match status" value="1"/>
</dbReference>
<gene>
    <name evidence="5" type="ORF">BD289DRAFT_461219</name>
</gene>
<dbReference type="GO" id="GO:0006631">
    <property type="term" value="P:fatty acid metabolic process"/>
    <property type="evidence" value="ECO:0007669"/>
    <property type="project" value="UniProtKB-ARBA"/>
</dbReference>
<name>A0A2T3A6D6_9PEZI</name>
<evidence type="ECO:0000313" key="5">
    <source>
        <dbReference type="EMBL" id="PSR83722.1"/>
    </source>
</evidence>
<sequence length="736" mass="80650">MLRWPVSVTCKAYESIIQLAASLPNDSGIRDSLSASFTKTLWKNLWHPPISYLGTPLRYRTADGSNNNIIYPSLGAAGSHYARTVVGTHLTSSILPDPGLIFDTVLQRQGLARENPTKVSSHLFYFATIIIHDIFRTDDIDNTKVKSSSYLDLDTFTESRLLGQPPGVCALIIAFNRFHNFIPGEIAIINQNGRFDMPNGMSPDDAHITCGLYVNIILGDYLRTILNLNDNNVNSNWQLDPRDTFTSQYQTVVKEWSMKAAPADPATWVFGSLGRQLDGSFEDGPLVSLLKDATDTVAGAFGARNIPPALKVIEILDPVVAENLEALYGHPDNIELYPGLMAEEAKVPFSPGSGLCPGFTISETILSDAVTLVRGDRFYAGDYSPHSLTGFGFQEVSAFPTFYSANSVYALFPFSTPERMKDLFAKYGFPNGIPVDFGAPAATPGLIPVLTWQGVVGVLNDQLLFKVLWHDYILQLTSYEFALSGDRPVNKKLRNELEVTLVGNLAHASFAAEFLGNPLKDDEIAAQGSLTLKEVYGSMTALLRYIFQDFDIAASYNNRLMAMKSAEKLAKYLGSRQNMVTELLQSGKSVDAIIWEDLILVLGPAVADQSGASLRDFELLKKYTLEAFRFAPGDSGVARVAAEAITISSVKDRIQVAAGSRLFCDFITAGRDPIKFPEPEVIDLAVARTCPGLRRAPGPPGEMQQKMLNNAILLFLSVDGSSWSVYPVAKKVVFDM</sequence>
<keyword evidence="1" id="KW-0479">Metal-binding</keyword>
<dbReference type="InterPro" id="IPR050783">
    <property type="entry name" value="Oxylipin_biosynth_metab"/>
</dbReference>
<dbReference type="GO" id="GO:0006979">
    <property type="term" value="P:response to oxidative stress"/>
    <property type="evidence" value="ECO:0007669"/>
    <property type="project" value="InterPro"/>
</dbReference>
<dbReference type="InterPro" id="IPR036396">
    <property type="entry name" value="Cyt_P450_sf"/>
</dbReference>
<dbReference type="STRING" id="2025994.A0A2T3A6D6"/>
<evidence type="ECO:0000256" key="1">
    <source>
        <dbReference type="ARBA" id="ARBA00022723"/>
    </source>
</evidence>
<dbReference type="GO" id="GO:0004601">
    <property type="term" value="F:peroxidase activity"/>
    <property type="evidence" value="ECO:0007669"/>
    <property type="project" value="UniProtKB-KW"/>
</dbReference>
<dbReference type="Gene3D" id="1.10.640.10">
    <property type="entry name" value="Haem peroxidase domain superfamily, animal type"/>
    <property type="match status" value="3"/>
</dbReference>
<reference evidence="5 6" key="1">
    <citation type="journal article" date="2018" name="Mycol. Prog.">
        <title>Coniella lustricola, a new species from submerged detritus.</title>
        <authorList>
            <person name="Raudabaugh D.B."/>
            <person name="Iturriaga T."/>
            <person name="Carver A."/>
            <person name="Mondo S."/>
            <person name="Pangilinan J."/>
            <person name="Lipzen A."/>
            <person name="He G."/>
            <person name="Amirebrahimi M."/>
            <person name="Grigoriev I.V."/>
            <person name="Miller A.N."/>
        </authorList>
    </citation>
    <scope>NUCLEOTIDE SEQUENCE [LARGE SCALE GENOMIC DNA]</scope>
    <source>
        <strain evidence="5 6">B22-T-1</strain>
    </source>
</reference>
<dbReference type="GO" id="GO:0016705">
    <property type="term" value="F:oxidoreductase activity, acting on paired donors, with incorporation or reduction of molecular oxygen"/>
    <property type="evidence" value="ECO:0007669"/>
    <property type="project" value="InterPro"/>
</dbReference>
<dbReference type="Proteomes" id="UP000241462">
    <property type="component" value="Unassembled WGS sequence"/>
</dbReference>
<keyword evidence="6" id="KW-1185">Reference proteome</keyword>
<dbReference type="GO" id="GO:0020037">
    <property type="term" value="F:heme binding"/>
    <property type="evidence" value="ECO:0007669"/>
    <property type="project" value="InterPro"/>
</dbReference>
<dbReference type="PROSITE" id="PS50292">
    <property type="entry name" value="PEROXIDASE_3"/>
    <property type="match status" value="1"/>
</dbReference>
<dbReference type="InParanoid" id="A0A2T3A6D6"/>
<dbReference type="GO" id="GO:0004497">
    <property type="term" value="F:monooxygenase activity"/>
    <property type="evidence" value="ECO:0007669"/>
    <property type="project" value="InterPro"/>
</dbReference>
<proteinExistence type="predicted"/>
<dbReference type="GO" id="GO:0005506">
    <property type="term" value="F:iron ion binding"/>
    <property type="evidence" value="ECO:0007669"/>
    <property type="project" value="InterPro"/>
</dbReference>
<dbReference type="GO" id="GO:0051213">
    <property type="term" value="F:dioxygenase activity"/>
    <property type="evidence" value="ECO:0007669"/>
    <property type="project" value="UniProtKB-KW"/>
</dbReference>
<dbReference type="Gene3D" id="1.10.630.10">
    <property type="entry name" value="Cytochrome P450"/>
    <property type="match status" value="1"/>
</dbReference>
<dbReference type="AlphaFoldDB" id="A0A2T3A6D6"/>
<keyword evidence="5" id="KW-0575">Peroxidase</keyword>
<evidence type="ECO:0000256" key="2">
    <source>
        <dbReference type="ARBA" id="ARBA00022964"/>
    </source>
</evidence>
<dbReference type="Pfam" id="PF03098">
    <property type="entry name" value="An_peroxidase"/>
    <property type="match status" value="1"/>
</dbReference>
<keyword evidence="2" id="KW-0223">Dioxygenase</keyword>
<dbReference type="InterPro" id="IPR037120">
    <property type="entry name" value="Haem_peroxidase_sf_animal"/>
</dbReference>
<evidence type="ECO:0000256" key="4">
    <source>
        <dbReference type="ARBA" id="ARBA00023004"/>
    </source>
</evidence>
<keyword evidence="4" id="KW-0408">Iron</keyword>
<dbReference type="PANTHER" id="PTHR11903">
    <property type="entry name" value="PROSTAGLANDIN G/H SYNTHASE"/>
    <property type="match status" value="1"/>
</dbReference>
<dbReference type="InterPro" id="IPR019791">
    <property type="entry name" value="Haem_peroxidase_animal"/>
</dbReference>